<comment type="similarity">
    <text evidence="2">Belongs to the major royal jelly protein family.</text>
</comment>
<organism evidence="7 8">
    <name type="scientific">Atta colombica</name>
    <dbReference type="NCBI Taxonomy" id="520822"/>
    <lineage>
        <taxon>Eukaryota</taxon>
        <taxon>Metazoa</taxon>
        <taxon>Ecdysozoa</taxon>
        <taxon>Arthropoda</taxon>
        <taxon>Hexapoda</taxon>
        <taxon>Insecta</taxon>
        <taxon>Pterygota</taxon>
        <taxon>Neoptera</taxon>
        <taxon>Endopterygota</taxon>
        <taxon>Hymenoptera</taxon>
        <taxon>Apocrita</taxon>
        <taxon>Aculeata</taxon>
        <taxon>Formicoidea</taxon>
        <taxon>Formicidae</taxon>
        <taxon>Myrmicinae</taxon>
        <taxon>Atta</taxon>
    </lineage>
</organism>
<name>A0A151I1K0_9HYME</name>
<sequence length="419" mass="48230">MGRRIVNPDVTITLIPRHLPTPCPCPPSLRYSSPYIGSPLFFHPTQSISLWLGLMTKTKKRVKKEKEHNKILLFSFTLLQIVSSNGCVPSDNVKLPQEYRARRDKGRFAEYATGKNSFPLHNMTNGKQSVKHASPSWQEYTLFVTVQPGKLYDHSSRVVDARGRVRRRKGTNHSQGQEKRHNKENHTKVSFLEYVGIADPRNLAGALMRRLNERGCHVSRDVEAYQLENQLDIGDYDVRALLIRPRETEEENEEENGKRYLYFNSLASYYQKYTDTFSLKQSEFREPVIFQSNYKRASQAGVQATSRRGVIFFQLVQLTAIACWDIGKPFTSENVVIIAQDEETLQYVSGIKVITNRAGEEELWFNTNRLQKTINMSLKPTEINFRIIKGKVDDIIRNTNCEPSGVRTATPDVVFWHQI</sequence>
<evidence type="ECO:0000313" key="8">
    <source>
        <dbReference type="Proteomes" id="UP000078540"/>
    </source>
</evidence>
<dbReference type="EMBL" id="KQ976560">
    <property type="protein sequence ID" value="KYM80602.1"/>
    <property type="molecule type" value="Genomic_DNA"/>
</dbReference>
<keyword evidence="4" id="KW-0732">Signal</keyword>
<keyword evidence="5" id="KW-0325">Glycoprotein</keyword>
<evidence type="ECO:0000256" key="5">
    <source>
        <dbReference type="ARBA" id="ARBA00023180"/>
    </source>
</evidence>
<gene>
    <name evidence="7" type="ORF">ALC53_08940</name>
</gene>
<protein>
    <submittedName>
        <fullName evidence="7">Major royal jelly protein 2</fullName>
    </submittedName>
</protein>
<dbReference type="Proteomes" id="UP000078540">
    <property type="component" value="Unassembled WGS sequence"/>
</dbReference>
<evidence type="ECO:0000256" key="4">
    <source>
        <dbReference type="ARBA" id="ARBA00022729"/>
    </source>
</evidence>
<dbReference type="STRING" id="520822.A0A151I1K0"/>
<accession>A0A151I1K0</accession>
<dbReference type="PANTHER" id="PTHR10009:SF7">
    <property type="entry name" value="GH10609P-RELATED"/>
    <property type="match status" value="1"/>
</dbReference>
<evidence type="ECO:0000313" key="7">
    <source>
        <dbReference type="EMBL" id="KYM80602.1"/>
    </source>
</evidence>
<feature type="compositionally biased region" description="Basic and acidic residues" evidence="6">
    <location>
        <begin position="176"/>
        <end position="185"/>
    </location>
</feature>
<dbReference type="AlphaFoldDB" id="A0A151I1K0"/>
<proteinExistence type="inferred from homology"/>
<feature type="region of interest" description="Disordered" evidence="6">
    <location>
        <begin position="164"/>
        <end position="185"/>
    </location>
</feature>
<keyword evidence="3" id="KW-0964">Secreted</keyword>
<evidence type="ECO:0000256" key="2">
    <source>
        <dbReference type="ARBA" id="ARBA00009127"/>
    </source>
</evidence>
<dbReference type="InterPro" id="IPR017996">
    <property type="entry name" value="MRJP/yellow-related"/>
</dbReference>
<evidence type="ECO:0000256" key="1">
    <source>
        <dbReference type="ARBA" id="ARBA00004613"/>
    </source>
</evidence>
<dbReference type="Pfam" id="PF03022">
    <property type="entry name" value="MRJP"/>
    <property type="match status" value="1"/>
</dbReference>
<reference evidence="7 8" key="1">
    <citation type="submission" date="2015-09" db="EMBL/GenBank/DDBJ databases">
        <title>Atta colombica WGS genome.</title>
        <authorList>
            <person name="Nygaard S."/>
            <person name="Hu H."/>
            <person name="Boomsma J."/>
            <person name="Zhang G."/>
        </authorList>
    </citation>
    <scope>NUCLEOTIDE SEQUENCE [LARGE SCALE GENOMIC DNA]</scope>
    <source>
        <strain evidence="7">Treedump-2</strain>
        <tissue evidence="7">Whole body</tissue>
    </source>
</reference>
<dbReference type="Gene3D" id="2.120.10.30">
    <property type="entry name" value="TolB, C-terminal domain"/>
    <property type="match status" value="1"/>
</dbReference>
<comment type="subcellular location">
    <subcellularLocation>
        <location evidence="1">Secreted</location>
    </subcellularLocation>
</comment>
<keyword evidence="8" id="KW-1185">Reference proteome</keyword>
<evidence type="ECO:0000256" key="3">
    <source>
        <dbReference type="ARBA" id="ARBA00022525"/>
    </source>
</evidence>
<evidence type="ECO:0000256" key="6">
    <source>
        <dbReference type="SAM" id="MobiDB-lite"/>
    </source>
</evidence>
<dbReference type="InterPro" id="IPR011042">
    <property type="entry name" value="6-blade_b-propeller_TolB-like"/>
</dbReference>
<dbReference type="GO" id="GO:0005576">
    <property type="term" value="C:extracellular region"/>
    <property type="evidence" value="ECO:0007669"/>
    <property type="project" value="UniProtKB-SubCell"/>
</dbReference>
<dbReference type="PANTHER" id="PTHR10009">
    <property type="entry name" value="PROTEIN YELLOW-RELATED"/>
    <property type="match status" value="1"/>
</dbReference>